<proteinExistence type="predicted"/>
<sequence length="58" mass="6441">MTAIVNSVNHKHSNACTRTTPPFRNPSPPPPLSQYVANRGGVKIYKRQQNVQATHAQM</sequence>
<accession>A0A0E9UPR6</accession>
<name>A0A0E9UPR6_ANGAN</name>
<reference evidence="2" key="2">
    <citation type="journal article" date="2015" name="Fish Shellfish Immunol.">
        <title>Early steps in the European eel (Anguilla anguilla)-Vibrio vulnificus interaction in the gills: Role of the RtxA13 toxin.</title>
        <authorList>
            <person name="Callol A."/>
            <person name="Pajuelo D."/>
            <person name="Ebbesson L."/>
            <person name="Teles M."/>
            <person name="MacKenzie S."/>
            <person name="Amaro C."/>
        </authorList>
    </citation>
    <scope>NUCLEOTIDE SEQUENCE</scope>
</reference>
<feature type="region of interest" description="Disordered" evidence="1">
    <location>
        <begin position="1"/>
        <end position="30"/>
    </location>
</feature>
<dbReference type="EMBL" id="GBXM01040841">
    <property type="protein sequence ID" value="JAH67736.1"/>
    <property type="molecule type" value="Transcribed_RNA"/>
</dbReference>
<protein>
    <submittedName>
        <fullName evidence="2">Uncharacterized protein</fullName>
    </submittedName>
</protein>
<reference evidence="2" key="1">
    <citation type="submission" date="2014-11" db="EMBL/GenBank/DDBJ databases">
        <authorList>
            <person name="Amaro Gonzalez C."/>
        </authorList>
    </citation>
    <scope>NUCLEOTIDE SEQUENCE</scope>
</reference>
<dbReference type="AlphaFoldDB" id="A0A0E9UPR6"/>
<feature type="compositionally biased region" description="Polar residues" evidence="1">
    <location>
        <begin position="1"/>
        <end position="20"/>
    </location>
</feature>
<evidence type="ECO:0000256" key="1">
    <source>
        <dbReference type="SAM" id="MobiDB-lite"/>
    </source>
</evidence>
<evidence type="ECO:0000313" key="2">
    <source>
        <dbReference type="EMBL" id="JAH67736.1"/>
    </source>
</evidence>
<organism evidence="2">
    <name type="scientific">Anguilla anguilla</name>
    <name type="common">European freshwater eel</name>
    <name type="synonym">Muraena anguilla</name>
    <dbReference type="NCBI Taxonomy" id="7936"/>
    <lineage>
        <taxon>Eukaryota</taxon>
        <taxon>Metazoa</taxon>
        <taxon>Chordata</taxon>
        <taxon>Craniata</taxon>
        <taxon>Vertebrata</taxon>
        <taxon>Euteleostomi</taxon>
        <taxon>Actinopterygii</taxon>
        <taxon>Neopterygii</taxon>
        <taxon>Teleostei</taxon>
        <taxon>Anguilliformes</taxon>
        <taxon>Anguillidae</taxon>
        <taxon>Anguilla</taxon>
    </lineage>
</organism>